<evidence type="ECO:0000256" key="1">
    <source>
        <dbReference type="SAM" id="MobiDB-lite"/>
    </source>
</evidence>
<dbReference type="SUPFAM" id="SSF52833">
    <property type="entry name" value="Thioredoxin-like"/>
    <property type="match status" value="1"/>
</dbReference>
<feature type="signal peptide" evidence="2">
    <location>
        <begin position="1"/>
        <end position="37"/>
    </location>
</feature>
<dbReference type="STRING" id="1267768.BV394_06615"/>
<name>A0A1U7DHH0_9RHOB</name>
<keyword evidence="2" id="KW-0732">Signal</keyword>
<evidence type="ECO:0000313" key="4">
    <source>
        <dbReference type="Proteomes" id="UP000187266"/>
    </source>
</evidence>
<dbReference type="InterPro" id="IPR036249">
    <property type="entry name" value="Thioredoxin-like_sf"/>
</dbReference>
<feature type="chain" id="PRO_5044292429" evidence="2">
    <location>
        <begin position="38"/>
        <end position="181"/>
    </location>
</feature>
<reference evidence="3 4" key="1">
    <citation type="submission" date="2017-01" db="EMBL/GenBank/DDBJ databases">
        <title>Genomic analysis of Xuhuaishuia manganoxidans DY6-4.</title>
        <authorList>
            <person name="Wang X."/>
        </authorList>
    </citation>
    <scope>NUCLEOTIDE SEQUENCE [LARGE SCALE GENOMIC DNA]</scope>
    <source>
        <strain evidence="3 4">DY6-4</strain>
    </source>
</reference>
<keyword evidence="4" id="KW-1185">Reference proteome</keyword>
<evidence type="ECO:0000313" key="3">
    <source>
        <dbReference type="EMBL" id="APX89426.1"/>
    </source>
</evidence>
<organism evidence="3 4">
    <name type="scientific">Brevirhabdus pacifica</name>
    <dbReference type="NCBI Taxonomy" id="1267768"/>
    <lineage>
        <taxon>Bacteria</taxon>
        <taxon>Pseudomonadati</taxon>
        <taxon>Pseudomonadota</taxon>
        <taxon>Alphaproteobacteria</taxon>
        <taxon>Rhodobacterales</taxon>
        <taxon>Paracoccaceae</taxon>
        <taxon>Brevirhabdus</taxon>
    </lineage>
</organism>
<accession>A0A2M9DDR8</accession>
<dbReference type="AlphaFoldDB" id="A0A1U7DHH0"/>
<dbReference type="Gene3D" id="3.40.30.10">
    <property type="entry name" value="Glutaredoxin"/>
    <property type="match status" value="1"/>
</dbReference>
<dbReference type="EMBL" id="CP019124">
    <property type="protein sequence ID" value="APX89426.1"/>
    <property type="molecule type" value="Genomic_DNA"/>
</dbReference>
<evidence type="ECO:0000256" key="2">
    <source>
        <dbReference type="SAM" id="SignalP"/>
    </source>
</evidence>
<gene>
    <name evidence="3" type="ORF">BV394_06615</name>
</gene>
<accession>A0A1U7DHH0</accession>
<dbReference type="Proteomes" id="UP000187266">
    <property type="component" value="Chromosome"/>
</dbReference>
<feature type="compositionally biased region" description="Low complexity" evidence="1">
    <location>
        <begin position="146"/>
        <end position="181"/>
    </location>
</feature>
<protein>
    <submittedName>
        <fullName evidence="3">Uncharacterized protein</fullName>
    </submittedName>
</protein>
<feature type="region of interest" description="Disordered" evidence="1">
    <location>
        <begin position="144"/>
        <end position="181"/>
    </location>
</feature>
<proteinExistence type="predicted"/>
<sequence>MFLRFTAPAGTPPKGRLRTAALAAAFALPALVAGAFAGPAAAEINLAMFEEHGCVWCEKWNKEIGPIYHKTDEGKIAPLVRYDVHSTDYSQFELKSRPYFTPTFILMEDGKELSRIEGYPGEDFFWALLGMMIDKLPDEKKQIPPEATTEAAAETDAGAEGATGAATTANAVGTVEAAPEG</sequence>
<dbReference type="RefSeq" id="WP_076979450.1">
    <property type="nucleotide sequence ID" value="NZ_CP019124.1"/>
</dbReference>